<feature type="domain" description="B box-type" evidence="11">
    <location>
        <begin position="17"/>
        <end position="64"/>
    </location>
</feature>
<feature type="compositionally biased region" description="Basic and acidic residues" evidence="10">
    <location>
        <begin position="205"/>
        <end position="221"/>
    </location>
</feature>
<dbReference type="InterPro" id="IPR000315">
    <property type="entry name" value="Znf_B-box"/>
</dbReference>
<evidence type="ECO:0000313" key="14">
    <source>
        <dbReference type="Proteomes" id="UP000604825"/>
    </source>
</evidence>
<dbReference type="EMBL" id="CAJGYO010000013">
    <property type="protein sequence ID" value="CAD6264871.1"/>
    <property type="molecule type" value="Genomic_DNA"/>
</dbReference>
<evidence type="ECO:0000256" key="5">
    <source>
        <dbReference type="ARBA" id="ARBA00022771"/>
    </source>
</evidence>
<dbReference type="Pfam" id="PF06203">
    <property type="entry name" value="CCT"/>
    <property type="match status" value="1"/>
</dbReference>
<sequence>MKSVSDGGGGGGGGAGGQQCPCDYCGEAAAALHCRADAARLCVACDRHVHAANALSRKHVRAPLCAGCAARPAAARVSPVPGADSAFLCADCCDAGCDTAAAAARVPVEGFSGCPSAAELAASWGLDLRRAAVGDDGHGRAEDKDGGDIDDDPFLSALDYSVLGMVDPDLRDLYVPCDPPRVPAPDAVGARPLRGQALSDQLAEMARREADTAHAHPHSDLSPRTPRRTSAASGGRLPPGKMALPSALPTQPPPPAVQEVPLPYTSLLMMASANCADLIGGADRVGDDDEQLLWDCAAPSVLPTQIWDFNLGRSRDHDEKSALEVGYGSNHGGFMIKSYSDMLKEISSGTTKDLEDIYDSRYCSTAEDIMSSNICQLSSKNVSTGSNKRKVSSCASTMDGPTTSGNHVPTSGRALTREISFGDQMVSAPAAERPAVRIDSETLAQNRDSAMQRYREKKKNRRYEKHIRYESRKLRADTRKRVKGRFVKSTEALNAGYGG</sequence>
<dbReference type="PROSITE" id="PS51017">
    <property type="entry name" value="CCT"/>
    <property type="match status" value="1"/>
</dbReference>
<name>A0A811R489_9POAL</name>
<proteinExistence type="inferred from homology"/>
<protein>
    <submittedName>
        <fullName evidence="13">Uncharacterized protein</fullName>
    </submittedName>
</protein>
<dbReference type="AlphaFoldDB" id="A0A811R489"/>
<feature type="domain" description="CCT" evidence="12">
    <location>
        <begin position="447"/>
        <end position="489"/>
    </location>
</feature>
<evidence type="ECO:0000259" key="11">
    <source>
        <dbReference type="PROSITE" id="PS50119"/>
    </source>
</evidence>
<dbReference type="Proteomes" id="UP000604825">
    <property type="component" value="Unassembled WGS sequence"/>
</dbReference>
<dbReference type="InterPro" id="IPR049808">
    <property type="entry name" value="CONSTANS-like_Bbox1"/>
</dbReference>
<gene>
    <name evidence="13" type="ORF">NCGR_LOCUS48176</name>
</gene>
<evidence type="ECO:0000259" key="12">
    <source>
        <dbReference type="PROSITE" id="PS51017"/>
    </source>
</evidence>
<evidence type="ECO:0000256" key="8">
    <source>
        <dbReference type="PROSITE-ProRule" id="PRU00024"/>
    </source>
</evidence>
<comment type="subcellular location">
    <subcellularLocation>
        <location evidence="1 9">Nucleus</location>
    </subcellularLocation>
</comment>
<evidence type="ECO:0000256" key="3">
    <source>
        <dbReference type="ARBA" id="ARBA00022723"/>
    </source>
</evidence>
<evidence type="ECO:0000256" key="9">
    <source>
        <dbReference type="PROSITE-ProRule" id="PRU00357"/>
    </source>
</evidence>
<dbReference type="OrthoDB" id="153872at2759"/>
<dbReference type="PROSITE" id="PS50119">
    <property type="entry name" value="ZF_BBOX"/>
    <property type="match status" value="1"/>
</dbReference>
<reference evidence="13" key="1">
    <citation type="submission" date="2020-10" db="EMBL/GenBank/DDBJ databases">
        <authorList>
            <person name="Han B."/>
            <person name="Lu T."/>
            <person name="Zhao Q."/>
            <person name="Huang X."/>
            <person name="Zhao Y."/>
        </authorList>
    </citation>
    <scope>NUCLEOTIDE SEQUENCE</scope>
</reference>
<evidence type="ECO:0000256" key="10">
    <source>
        <dbReference type="SAM" id="MobiDB-lite"/>
    </source>
</evidence>
<feature type="region of interest" description="Disordered" evidence="10">
    <location>
        <begin position="380"/>
        <end position="411"/>
    </location>
</feature>
<dbReference type="GO" id="GO:0006355">
    <property type="term" value="P:regulation of DNA-templated transcription"/>
    <property type="evidence" value="ECO:0007669"/>
    <property type="project" value="UniProtKB-ARBA"/>
</dbReference>
<dbReference type="SMART" id="SM00336">
    <property type="entry name" value="BBOX"/>
    <property type="match status" value="1"/>
</dbReference>
<keyword evidence="14" id="KW-1185">Reference proteome</keyword>
<evidence type="ECO:0000256" key="1">
    <source>
        <dbReference type="ARBA" id="ARBA00004123"/>
    </source>
</evidence>
<evidence type="ECO:0000256" key="6">
    <source>
        <dbReference type="ARBA" id="ARBA00022833"/>
    </source>
</evidence>
<dbReference type="PANTHER" id="PTHR31717:SF45">
    <property type="entry name" value="ZINC FINGER PROTEIN CONSTANS-LIKE 14-RELATED"/>
    <property type="match status" value="1"/>
</dbReference>
<keyword evidence="6" id="KW-0862">Zinc</keyword>
<evidence type="ECO:0000256" key="4">
    <source>
        <dbReference type="ARBA" id="ARBA00022737"/>
    </source>
</evidence>
<feature type="compositionally biased region" description="Polar residues" evidence="10">
    <location>
        <begin position="393"/>
        <end position="409"/>
    </location>
</feature>
<dbReference type="InterPro" id="IPR010402">
    <property type="entry name" value="CCT_domain"/>
</dbReference>
<feature type="region of interest" description="Disordered" evidence="10">
    <location>
        <begin position="203"/>
        <end position="259"/>
    </location>
</feature>
<evidence type="ECO:0000313" key="13">
    <source>
        <dbReference type="EMBL" id="CAD6264871.1"/>
    </source>
</evidence>
<comment type="similarity">
    <text evidence="2">Belongs to the CONSTANS family.</text>
</comment>
<evidence type="ECO:0000256" key="7">
    <source>
        <dbReference type="ARBA" id="ARBA00023242"/>
    </source>
</evidence>
<dbReference type="GO" id="GO:0005634">
    <property type="term" value="C:nucleus"/>
    <property type="evidence" value="ECO:0007669"/>
    <property type="project" value="UniProtKB-SubCell"/>
</dbReference>
<keyword evidence="4" id="KW-0677">Repeat</keyword>
<keyword evidence="3" id="KW-0479">Metal-binding</keyword>
<evidence type="ECO:0000256" key="2">
    <source>
        <dbReference type="ARBA" id="ARBA00010024"/>
    </source>
</evidence>
<comment type="caution">
    <text evidence="13">The sequence shown here is derived from an EMBL/GenBank/DDBJ whole genome shotgun (WGS) entry which is preliminary data.</text>
</comment>
<keyword evidence="5 8" id="KW-0863">Zinc-finger</keyword>
<accession>A0A811R489</accession>
<dbReference type="CDD" id="cd19821">
    <property type="entry name" value="Bbox1_BBX-like"/>
    <property type="match status" value="1"/>
</dbReference>
<organism evidence="13 14">
    <name type="scientific">Miscanthus lutarioriparius</name>
    <dbReference type="NCBI Taxonomy" id="422564"/>
    <lineage>
        <taxon>Eukaryota</taxon>
        <taxon>Viridiplantae</taxon>
        <taxon>Streptophyta</taxon>
        <taxon>Embryophyta</taxon>
        <taxon>Tracheophyta</taxon>
        <taxon>Spermatophyta</taxon>
        <taxon>Magnoliopsida</taxon>
        <taxon>Liliopsida</taxon>
        <taxon>Poales</taxon>
        <taxon>Poaceae</taxon>
        <taxon>PACMAD clade</taxon>
        <taxon>Panicoideae</taxon>
        <taxon>Andropogonodae</taxon>
        <taxon>Andropogoneae</taxon>
        <taxon>Saccharinae</taxon>
        <taxon>Miscanthus</taxon>
    </lineage>
</organism>
<dbReference type="GO" id="GO:0008270">
    <property type="term" value="F:zinc ion binding"/>
    <property type="evidence" value="ECO:0007669"/>
    <property type="project" value="UniProtKB-KW"/>
</dbReference>
<dbReference type="PANTHER" id="PTHR31717">
    <property type="entry name" value="ZINC FINGER PROTEIN CONSTANS-LIKE 10"/>
    <property type="match status" value="1"/>
</dbReference>
<keyword evidence="7 9" id="KW-0539">Nucleus</keyword>